<dbReference type="SUPFAM" id="SSF160104">
    <property type="entry name" value="Acetoacetate decarboxylase-like"/>
    <property type="match status" value="1"/>
</dbReference>
<proteinExistence type="predicted"/>
<name>A0A841J3C8_9SPHN</name>
<protein>
    <recommendedName>
        <fullName evidence="3">Acetoacetate decarboxylase</fullName>
    </recommendedName>
</protein>
<keyword evidence="2" id="KW-1185">Reference proteome</keyword>
<dbReference type="Pfam" id="PF06314">
    <property type="entry name" value="ADC"/>
    <property type="match status" value="1"/>
</dbReference>
<dbReference type="AlphaFoldDB" id="A0A841J3C8"/>
<dbReference type="InterPro" id="IPR010451">
    <property type="entry name" value="Acetoacetate_decarboxylase"/>
</dbReference>
<dbReference type="InterPro" id="IPR023375">
    <property type="entry name" value="ADC_dom_sf"/>
</dbReference>
<dbReference type="GO" id="GO:0016829">
    <property type="term" value="F:lyase activity"/>
    <property type="evidence" value="ECO:0007669"/>
    <property type="project" value="InterPro"/>
</dbReference>
<evidence type="ECO:0008006" key="3">
    <source>
        <dbReference type="Google" id="ProtNLM"/>
    </source>
</evidence>
<accession>A0A841J3C8</accession>
<dbReference type="Gene3D" id="2.40.400.10">
    <property type="entry name" value="Acetoacetate decarboxylase-like"/>
    <property type="match status" value="1"/>
</dbReference>
<comment type="caution">
    <text evidence="1">The sequence shown here is derived from an EMBL/GenBank/DDBJ whole genome shotgun (WGS) entry which is preliminary data.</text>
</comment>
<evidence type="ECO:0000313" key="2">
    <source>
        <dbReference type="Proteomes" id="UP000552700"/>
    </source>
</evidence>
<gene>
    <name evidence="1" type="ORF">FHS92_003078</name>
</gene>
<sequence>MMPGKPDFTGGILNLTGVRPGQAFSYDGLSFPSMNIYMLSFRSTYDAIEKLILPPPLKADRDLPPDIQIWYFSSHDTLPMDGRPLDYHGVQFRARTSYDGVKGAAGWEYIDALDGDKTKVDIMGPWGVYFGMLKKLADIRVTPRSIDEVEITVDRRGVRLITMRMRIGAELAEDAVARMNEEGGYDTLTVREVPDVTYTGFVDRSVCLSPTKGSNAIVRAWEAHDASINFGHLELDPLDEIAVNSSPQAIALKGTASLDTFTKMKVLAALPLNG</sequence>
<dbReference type="Proteomes" id="UP000552700">
    <property type="component" value="Unassembled WGS sequence"/>
</dbReference>
<reference evidence="1 2" key="1">
    <citation type="submission" date="2020-08" db="EMBL/GenBank/DDBJ databases">
        <title>Genomic Encyclopedia of Type Strains, Phase IV (KMG-IV): sequencing the most valuable type-strain genomes for metagenomic binning, comparative biology and taxonomic classification.</title>
        <authorList>
            <person name="Goeker M."/>
        </authorList>
    </citation>
    <scope>NUCLEOTIDE SEQUENCE [LARGE SCALE GENOMIC DNA]</scope>
    <source>
        <strain evidence="1 2">DSM 102255</strain>
    </source>
</reference>
<evidence type="ECO:0000313" key="1">
    <source>
        <dbReference type="EMBL" id="MBB6125317.1"/>
    </source>
</evidence>
<dbReference type="EMBL" id="JACIJP010000006">
    <property type="protein sequence ID" value="MBB6125317.1"/>
    <property type="molecule type" value="Genomic_DNA"/>
</dbReference>
<organism evidence="1 2">
    <name type="scientific">Sphingobium subterraneum</name>
    <dbReference type="NCBI Taxonomy" id="627688"/>
    <lineage>
        <taxon>Bacteria</taxon>
        <taxon>Pseudomonadati</taxon>
        <taxon>Pseudomonadota</taxon>
        <taxon>Alphaproteobacteria</taxon>
        <taxon>Sphingomonadales</taxon>
        <taxon>Sphingomonadaceae</taxon>
        <taxon>Sphingobium</taxon>
    </lineage>
</organism>
<dbReference type="RefSeq" id="WP_246352056.1">
    <property type="nucleotide sequence ID" value="NZ_JACIJP010000006.1"/>
</dbReference>